<feature type="domain" description="FAD/NAD(P)-binding" evidence="8">
    <location>
        <begin position="6"/>
        <end position="318"/>
    </location>
</feature>
<dbReference type="STRING" id="29542.A6070_06385"/>
<dbReference type="KEGG" id="pace:A6070_06385"/>
<feature type="binding site" evidence="5">
    <location>
        <begin position="177"/>
        <end position="184"/>
    </location>
    <ligand>
        <name>NAD(+)</name>
        <dbReference type="ChEBI" id="CHEBI:57540"/>
    </ligand>
</feature>
<accession>A0A1L3GIK4</accession>
<dbReference type="InterPro" id="IPR036188">
    <property type="entry name" value="FAD/NAD-bd_sf"/>
</dbReference>
<dbReference type="PANTHER" id="PTHR43014:SF4">
    <property type="entry name" value="PYRIDINE NUCLEOTIDE-DISULFIDE OXIDOREDUCTASE RCLA-RELATED"/>
    <property type="match status" value="1"/>
</dbReference>
<dbReference type="Proteomes" id="UP000182264">
    <property type="component" value="Chromosome"/>
</dbReference>
<feature type="domain" description="Pyridine nucleotide-disulphide oxidoreductase dimerisation" evidence="7">
    <location>
        <begin position="341"/>
        <end position="444"/>
    </location>
</feature>
<dbReference type="OrthoDB" id="9786429at2"/>
<evidence type="ECO:0000259" key="7">
    <source>
        <dbReference type="Pfam" id="PF02852"/>
    </source>
</evidence>
<dbReference type="SUPFAM" id="SSF51905">
    <property type="entry name" value="FAD/NAD(P)-binding domain"/>
    <property type="match status" value="1"/>
</dbReference>
<dbReference type="PRINTS" id="PR00411">
    <property type="entry name" value="PNDRDTASEI"/>
</dbReference>
<dbReference type="NCBIfam" id="NF004939">
    <property type="entry name" value="PRK06292.1-1"/>
    <property type="match status" value="1"/>
</dbReference>
<protein>
    <submittedName>
        <fullName evidence="9">Dihydrolipoyl dehydrogenase</fullName>
    </submittedName>
</protein>
<organism evidence="9 10">
    <name type="scientific">Syntrophotalea acetylenica</name>
    <name type="common">Pelobacter acetylenicus</name>
    <dbReference type="NCBI Taxonomy" id="29542"/>
    <lineage>
        <taxon>Bacteria</taxon>
        <taxon>Pseudomonadati</taxon>
        <taxon>Thermodesulfobacteriota</taxon>
        <taxon>Desulfuromonadia</taxon>
        <taxon>Desulfuromonadales</taxon>
        <taxon>Syntrophotaleaceae</taxon>
        <taxon>Syntrophotalea</taxon>
    </lineage>
</organism>
<dbReference type="InterPro" id="IPR023753">
    <property type="entry name" value="FAD/NAD-binding_dom"/>
</dbReference>
<dbReference type="PIRSF" id="PIRSF000350">
    <property type="entry name" value="Mercury_reductase_MerA"/>
    <property type="match status" value="1"/>
</dbReference>
<dbReference type="InterPro" id="IPR004099">
    <property type="entry name" value="Pyr_nucl-diS_OxRdtase_dimer"/>
</dbReference>
<proteinExistence type="inferred from homology"/>
<evidence type="ECO:0000313" key="9">
    <source>
        <dbReference type="EMBL" id="APG25715.1"/>
    </source>
</evidence>
<feature type="active site" description="Proton acceptor" evidence="4">
    <location>
        <position position="434"/>
    </location>
</feature>
<evidence type="ECO:0000256" key="2">
    <source>
        <dbReference type="ARBA" id="ARBA00022630"/>
    </source>
</evidence>
<dbReference type="PRINTS" id="PR00368">
    <property type="entry name" value="FADPNR"/>
</dbReference>
<feature type="binding site" evidence="5">
    <location>
        <position position="303"/>
    </location>
    <ligand>
        <name>FAD</name>
        <dbReference type="ChEBI" id="CHEBI:57692"/>
    </ligand>
</feature>
<dbReference type="Gene3D" id="3.50.50.60">
    <property type="entry name" value="FAD/NAD(P)-binding domain"/>
    <property type="match status" value="2"/>
</dbReference>
<evidence type="ECO:0000256" key="1">
    <source>
        <dbReference type="ARBA" id="ARBA00007532"/>
    </source>
</evidence>
<comment type="similarity">
    <text evidence="1">Belongs to the class-I pyridine nucleotide-disulfide oxidoreductase family.</text>
</comment>
<dbReference type="RefSeq" id="WP_072287557.1">
    <property type="nucleotide sequence ID" value="NZ_CP015455.1"/>
</dbReference>
<evidence type="ECO:0000256" key="5">
    <source>
        <dbReference type="PIRSR" id="PIRSR000350-3"/>
    </source>
</evidence>
<dbReference type="PANTHER" id="PTHR43014">
    <property type="entry name" value="MERCURIC REDUCTASE"/>
    <property type="match status" value="1"/>
</dbReference>
<feature type="binding site" evidence="5">
    <location>
        <position position="261"/>
    </location>
    <ligand>
        <name>NAD(+)</name>
        <dbReference type="ChEBI" id="CHEBI:57540"/>
    </ligand>
</feature>
<dbReference type="GO" id="GO:0003955">
    <property type="term" value="F:NAD(P)H dehydrogenase (quinone) activity"/>
    <property type="evidence" value="ECO:0007669"/>
    <property type="project" value="TreeGrafter"/>
</dbReference>
<dbReference type="InterPro" id="IPR001100">
    <property type="entry name" value="Pyr_nuc-diS_OxRdtase"/>
</dbReference>
<keyword evidence="3 5" id="KW-0274">FAD</keyword>
<keyword evidence="10" id="KW-1185">Reference proteome</keyword>
<dbReference type="InterPro" id="IPR016156">
    <property type="entry name" value="FAD/NAD-linked_Rdtase_dimer_sf"/>
</dbReference>
<dbReference type="Pfam" id="PF07992">
    <property type="entry name" value="Pyr_redox_2"/>
    <property type="match status" value="1"/>
</dbReference>
<reference evidence="9 10" key="1">
    <citation type="journal article" date="2017" name="Genome Announc.">
        <title>Complete Genome Sequences of Two Acetylene-Fermenting Pelobacter acetylenicus Strains.</title>
        <authorList>
            <person name="Sutton J.M."/>
            <person name="Baesman S.M."/>
            <person name="Fierst J.L."/>
            <person name="Poret-Peterson A.T."/>
            <person name="Oremland R.S."/>
            <person name="Dunlap D.S."/>
            <person name="Akob D.M."/>
        </authorList>
    </citation>
    <scope>NUCLEOTIDE SEQUENCE [LARGE SCALE GENOMIC DNA]</scope>
    <source>
        <strain evidence="9 10">DSM 3247</strain>
    </source>
</reference>
<dbReference type="AlphaFoldDB" id="A0A1L3GIK4"/>
<dbReference type="Gene3D" id="3.30.390.30">
    <property type="match status" value="1"/>
</dbReference>
<evidence type="ECO:0000256" key="4">
    <source>
        <dbReference type="PIRSR" id="PIRSR000350-2"/>
    </source>
</evidence>
<keyword evidence="5" id="KW-0520">NAD</keyword>
<gene>
    <name evidence="9" type="ORF">A7E75_12370</name>
</gene>
<feature type="disulfide bond" description="Redox-active" evidence="6">
    <location>
        <begin position="42"/>
        <end position="47"/>
    </location>
</feature>
<evidence type="ECO:0000313" key="10">
    <source>
        <dbReference type="Proteomes" id="UP000182264"/>
    </source>
</evidence>
<sequence>MAKKVDVIIIGAGSAGLAALRQIRKTTDNYLLIDHGPLGTTCARVGCMPSKALIKVAGNLHGAARLAKAGLVDGKAPACNIPAVLAHVRKLRDGFATGMLEATRRLAGERLIKASARLLGPGRVRVGDSEMACSRVILAVGSRPTVPEPWQGFRERILTTDSFFEQQDLPRRLAVIGLGLIGIELGQAMARMGIQVWGFGRNPHICGIRDSEVNDVAIAALSREFPLYTGAEAHISPTADGLRIRNGSKEIEVDAILAALGVTPNTAGLGLENLGIELDKRGLPPFNPHTMQVADLPIFIAGDANGCLPILHEAQDEGYIAGVNATASAIGPFQRRTPLKIVFCDPQVAAVGQTIDKLDAAAIVIGRADFTEQSRAIAEQRNSGLLHVYVDKLDGRLLGAEMIVPGAEHLAQLLALAIHRKLTVTDLLTMPFYHPTLEEGLRTALRDAAQQLDDGRLPRELSLCESCPEAPLC</sequence>
<comment type="cofactor">
    <cofactor evidence="5">
        <name>FAD</name>
        <dbReference type="ChEBI" id="CHEBI:57692"/>
    </cofactor>
    <text evidence="5">Binds 1 FAD per subunit.</text>
</comment>
<evidence type="ECO:0000256" key="3">
    <source>
        <dbReference type="ARBA" id="ARBA00022827"/>
    </source>
</evidence>
<keyword evidence="2" id="KW-0285">Flavoprotein</keyword>
<name>A0A1L3GIK4_SYNAC</name>
<dbReference type="Pfam" id="PF02852">
    <property type="entry name" value="Pyr_redox_dim"/>
    <property type="match status" value="1"/>
</dbReference>
<dbReference type="SUPFAM" id="SSF55424">
    <property type="entry name" value="FAD/NAD-linked reductases, dimerisation (C-terminal) domain"/>
    <property type="match status" value="1"/>
</dbReference>
<evidence type="ECO:0000256" key="6">
    <source>
        <dbReference type="PIRSR" id="PIRSR000350-4"/>
    </source>
</evidence>
<keyword evidence="5" id="KW-0547">Nucleotide-binding</keyword>
<feature type="binding site" evidence="5">
    <location>
        <position position="51"/>
    </location>
    <ligand>
        <name>FAD</name>
        <dbReference type="ChEBI" id="CHEBI:57692"/>
    </ligand>
</feature>
<dbReference type="GO" id="GO:0050660">
    <property type="term" value="F:flavin adenine dinucleotide binding"/>
    <property type="evidence" value="ECO:0007669"/>
    <property type="project" value="TreeGrafter"/>
</dbReference>
<evidence type="ECO:0000259" key="8">
    <source>
        <dbReference type="Pfam" id="PF07992"/>
    </source>
</evidence>
<dbReference type="EMBL" id="CP015518">
    <property type="protein sequence ID" value="APG25715.1"/>
    <property type="molecule type" value="Genomic_DNA"/>
</dbReference>